<evidence type="ECO:0000313" key="2">
    <source>
        <dbReference type="Proteomes" id="UP001202248"/>
    </source>
</evidence>
<sequence length="238" mass="27984">MRDIIKFDFKACKERIRVLLGQQHDPYHNFGWLHQLHLQYNLKPKYFFLVAEKKSKKDKNISPRNIEMQKLITTISKQYSIGLHPSWQSGDNFSMLKKEKSMLSSITKTQITASRQHYLRFTLPTTYQRLTEVGIEEDYSMGYAAVNGFRASVAAPFYWFDLSKNKSTNMRIYPFCFMDATSVHYKKHNHNQAFAEMLQLYKTVQNVGGLYCTLWHNDTFSNTDWASIYEELISIATK</sequence>
<organism evidence="1 2">
    <name type="scientific">Niabella ginsengisoli</name>
    <dbReference type="NCBI Taxonomy" id="522298"/>
    <lineage>
        <taxon>Bacteria</taxon>
        <taxon>Pseudomonadati</taxon>
        <taxon>Bacteroidota</taxon>
        <taxon>Chitinophagia</taxon>
        <taxon>Chitinophagales</taxon>
        <taxon>Chitinophagaceae</taxon>
        <taxon>Niabella</taxon>
    </lineage>
</organism>
<gene>
    <name evidence="1" type="ORF">MKP09_22510</name>
</gene>
<dbReference type="RefSeq" id="WP_240832698.1">
    <property type="nucleotide sequence ID" value="NZ_JAKWBL010000004.1"/>
</dbReference>
<proteinExistence type="predicted"/>
<evidence type="ECO:0000313" key="1">
    <source>
        <dbReference type="EMBL" id="MCH5600489.1"/>
    </source>
</evidence>
<comment type="caution">
    <text evidence="1">The sequence shown here is derived from an EMBL/GenBank/DDBJ whole genome shotgun (WGS) entry which is preliminary data.</text>
</comment>
<dbReference type="CDD" id="cd10931">
    <property type="entry name" value="CE4_u7"/>
    <property type="match status" value="1"/>
</dbReference>
<protein>
    <submittedName>
        <fullName evidence="1">Polysaccharide deacetylase family protein</fullName>
    </submittedName>
</protein>
<reference evidence="1 2" key="1">
    <citation type="submission" date="2022-02" db="EMBL/GenBank/DDBJ databases">
        <authorList>
            <person name="Min J."/>
        </authorList>
    </citation>
    <scope>NUCLEOTIDE SEQUENCE [LARGE SCALE GENOMIC DNA]</scope>
    <source>
        <strain evidence="1 2">GR10-1</strain>
    </source>
</reference>
<dbReference type="Gene3D" id="3.20.20.370">
    <property type="entry name" value="Glycoside hydrolase/deacetylase"/>
    <property type="match status" value="1"/>
</dbReference>
<name>A0ABS9SQ57_9BACT</name>
<dbReference type="EMBL" id="JAKWBL010000004">
    <property type="protein sequence ID" value="MCH5600489.1"/>
    <property type="molecule type" value="Genomic_DNA"/>
</dbReference>
<accession>A0ABS9SQ57</accession>
<dbReference type="Proteomes" id="UP001202248">
    <property type="component" value="Unassembled WGS sequence"/>
</dbReference>
<keyword evidence="2" id="KW-1185">Reference proteome</keyword>